<dbReference type="PANTHER" id="PTHR30011">
    <property type="entry name" value="ALKANESULFONATE MONOOXYGENASE-RELATED"/>
    <property type="match status" value="1"/>
</dbReference>
<feature type="binding site" evidence="6">
    <location>
        <position position="152"/>
    </location>
    <ligand>
        <name>FMN</name>
        <dbReference type="ChEBI" id="CHEBI:58210"/>
    </ligand>
</feature>
<gene>
    <name evidence="8" type="ORF">JL106_10925</name>
</gene>
<sequence length="431" mass="47857">MPAAPFHLGWFGSFSRGGFAGRWAGTAPEAWANGDYHIEMARHLERAGFDFMMFEDSAMVSDVYGGSMNTNLKYGSHGPKHDPMAVIPVIAKLTKHIGLIGTASTTFYPPFMLARTMATLSHLSGGRTGWNIVTSSEDKAAQNFGIDQLPPHDERYDRADEYVELMNRLLESWEPDAVVLDRETNTYVDGDKVHTIDFEGKYYKSRGPLNSLPPVGGRPVYCQAGSSPRGRRFAAQNADTTLVSLNGIEDMKQYRVDVHQHMRDAGRDPSSLKMMFIVAPVIADTVEEAHARAARSRPDVEEMLCTLSVLTEIDFAKYDLDAPLDMEMRTNGHAGYLNQFKQWASEGQTLRQVAESFSVSSMQLVGTPDSIAAQMDEAMQEIGGDGFLITGLGNRKNIIEVTEGLVPELQRRGLTRTEYTHDTLRENLMAF</sequence>
<evidence type="ECO:0000259" key="7">
    <source>
        <dbReference type="Pfam" id="PF00296"/>
    </source>
</evidence>
<feature type="binding site" evidence="6">
    <location>
        <position position="226"/>
    </location>
    <ligand>
        <name>FMN</name>
        <dbReference type="ChEBI" id="CHEBI:58210"/>
    </ligand>
</feature>
<dbReference type="Gene3D" id="3.20.20.30">
    <property type="entry name" value="Luciferase-like domain"/>
    <property type="match status" value="1"/>
</dbReference>
<dbReference type="AlphaFoldDB" id="A0A938YDF1"/>
<keyword evidence="9" id="KW-1185">Reference proteome</keyword>
<keyword evidence="4 8" id="KW-0503">Monooxygenase</keyword>
<feature type="binding site" evidence="6">
    <location>
        <position position="56"/>
    </location>
    <ligand>
        <name>FMN</name>
        <dbReference type="ChEBI" id="CHEBI:58210"/>
    </ligand>
</feature>
<dbReference type="EC" id="1.14.-.-" evidence="8"/>
<dbReference type="GO" id="GO:0004497">
    <property type="term" value="F:monooxygenase activity"/>
    <property type="evidence" value="ECO:0007669"/>
    <property type="project" value="UniProtKB-KW"/>
</dbReference>
<evidence type="ECO:0000256" key="3">
    <source>
        <dbReference type="ARBA" id="ARBA00023002"/>
    </source>
</evidence>
<dbReference type="InterPro" id="IPR036661">
    <property type="entry name" value="Luciferase-like_sf"/>
</dbReference>
<dbReference type="Pfam" id="PF00296">
    <property type="entry name" value="Bac_luciferase"/>
    <property type="match status" value="1"/>
</dbReference>
<dbReference type="EMBL" id="JAERWK010000013">
    <property type="protein sequence ID" value="MBM9467794.1"/>
    <property type="molecule type" value="Genomic_DNA"/>
</dbReference>
<organism evidence="8 9">
    <name type="scientific">Nakamurella leprariae</name>
    <dbReference type="NCBI Taxonomy" id="2803911"/>
    <lineage>
        <taxon>Bacteria</taxon>
        <taxon>Bacillati</taxon>
        <taxon>Actinomycetota</taxon>
        <taxon>Actinomycetes</taxon>
        <taxon>Nakamurellales</taxon>
        <taxon>Nakamurellaceae</taxon>
        <taxon>Nakamurella</taxon>
    </lineage>
</organism>
<evidence type="ECO:0000313" key="8">
    <source>
        <dbReference type="EMBL" id="MBM9467794.1"/>
    </source>
</evidence>
<evidence type="ECO:0000256" key="6">
    <source>
        <dbReference type="PIRSR" id="PIRSR000337-1"/>
    </source>
</evidence>
<dbReference type="SUPFAM" id="SSF51679">
    <property type="entry name" value="Bacterial luciferase-like"/>
    <property type="match status" value="1"/>
</dbReference>
<dbReference type="RefSeq" id="WP_205260757.1">
    <property type="nucleotide sequence ID" value="NZ_JAERWK010000013.1"/>
</dbReference>
<evidence type="ECO:0000256" key="4">
    <source>
        <dbReference type="ARBA" id="ARBA00023033"/>
    </source>
</evidence>
<dbReference type="PIRSF" id="PIRSF000337">
    <property type="entry name" value="NTA_MOA"/>
    <property type="match status" value="1"/>
</dbReference>
<dbReference type="Proteomes" id="UP000663792">
    <property type="component" value="Unassembled WGS sequence"/>
</dbReference>
<dbReference type="GO" id="GO:0016705">
    <property type="term" value="F:oxidoreductase activity, acting on paired donors, with incorporation or reduction of molecular oxygen"/>
    <property type="evidence" value="ECO:0007669"/>
    <property type="project" value="InterPro"/>
</dbReference>
<keyword evidence="3 8" id="KW-0560">Oxidoreductase</keyword>
<evidence type="ECO:0000256" key="1">
    <source>
        <dbReference type="ARBA" id="ARBA00022630"/>
    </source>
</evidence>
<protein>
    <submittedName>
        <fullName evidence="8">NtaA/DmoA family FMN-dependent monooxygenase</fullName>
        <ecNumber evidence="8">1.14.-.-</ecNumber>
    </submittedName>
</protein>
<evidence type="ECO:0000313" key="9">
    <source>
        <dbReference type="Proteomes" id="UP000663792"/>
    </source>
</evidence>
<dbReference type="InterPro" id="IPR011251">
    <property type="entry name" value="Luciferase-like_dom"/>
</dbReference>
<reference evidence="8" key="1">
    <citation type="submission" date="2021-01" db="EMBL/GenBank/DDBJ databases">
        <title>YIM 132084 draft genome.</title>
        <authorList>
            <person name="An D."/>
        </authorList>
    </citation>
    <scope>NUCLEOTIDE SEQUENCE</scope>
    <source>
        <strain evidence="8">YIM 132084</strain>
    </source>
</reference>
<accession>A0A938YDF1</accession>
<feature type="binding site" evidence="6">
    <location>
        <position position="156"/>
    </location>
    <ligand>
        <name>FMN</name>
        <dbReference type="ChEBI" id="CHEBI:58210"/>
    </ligand>
</feature>
<dbReference type="InterPro" id="IPR051260">
    <property type="entry name" value="Diverse_substr_monoxygenases"/>
</dbReference>
<name>A0A938YDF1_9ACTN</name>
<proteinExistence type="inferred from homology"/>
<feature type="binding site" evidence="6">
    <location>
        <position position="102"/>
    </location>
    <ligand>
        <name>FMN</name>
        <dbReference type="ChEBI" id="CHEBI:58210"/>
    </ligand>
</feature>
<evidence type="ECO:0000256" key="2">
    <source>
        <dbReference type="ARBA" id="ARBA00022643"/>
    </source>
</evidence>
<evidence type="ECO:0000256" key="5">
    <source>
        <dbReference type="ARBA" id="ARBA00033748"/>
    </source>
</evidence>
<feature type="domain" description="Luciferase-like" evidence="7">
    <location>
        <begin position="29"/>
        <end position="385"/>
    </location>
</feature>
<comment type="caution">
    <text evidence="8">The sequence shown here is derived from an EMBL/GenBank/DDBJ whole genome shotgun (WGS) entry which is preliminary data.</text>
</comment>
<keyword evidence="1 6" id="KW-0285">Flavoprotein</keyword>
<feature type="binding site" evidence="6">
    <location>
        <position position="227"/>
    </location>
    <ligand>
        <name>FMN</name>
        <dbReference type="ChEBI" id="CHEBI:58210"/>
    </ligand>
</feature>
<dbReference type="NCBIfam" id="TIGR03860">
    <property type="entry name" value="FMN_nitrolo"/>
    <property type="match status" value="1"/>
</dbReference>
<dbReference type="InterPro" id="IPR016215">
    <property type="entry name" value="NTA_MOA"/>
</dbReference>
<dbReference type="PANTHER" id="PTHR30011:SF16">
    <property type="entry name" value="C2H2 FINGER DOMAIN TRANSCRIPTION FACTOR (EUROFUNG)-RELATED"/>
    <property type="match status" value="1"/>
</dbReference>
<dbReference type="CDD" id="cd01095">
    <property type="entry name" value="Nitrilotriacetate_monoxgenase"/>
    <property type="match status" value="1"/>
</dbReference>
<keyword evidence="2 6" id="KW-0288">FMN</keyword>
<comment type="similarity">
    <text evidence="5">Belongs to the NtaA/SnaA/DszA monooxygenase family.</text>
</comment>